<evidence type="ECO:0000256" key="1">
    <source>
        <dbReference type="PROSITE-ProRule" id="PRU00182"/>
    </source>
</evidence>
<dbReference type="SUPFAM" id="SSF55174">
    <property type="entry name" value="Alpha-L RNA-binding motif"/>
    <property type="match status" value="1"/>
</dbReference>
<dbReference type="RefSeq" id="WP_024543848.1">
    <property type="nucleotide sequence ID" value="NZ_CP169362.1"/>
</dbReference>
<dbReference type="AlphaFoldDB" id="A0A448ZZD8"/>
<dbReference type="Gene3D" id="3.10.290.10">
    <property type="entry name" value="RNA-binding S4 domain"/>
    <property type="match status" value="1"/>
</dbReference>
<gene>
    <name evidence="2" type="primary">yaaA</name>
    <name evidence="2" type="ORF">NCTC10113_01504</name>
</gene>
<sequence>MEIEIYDDWIKVSQFLKKIGVTETGGKAKFFVTSHKILINGQPATGRNSKIRIGDTVWVDDNLYKIVAKKIPY</sequence>
<geneLocation type="plasmid" evidence="2">
    <name>2</name>
</geneLocation>
<dbReference type="InterPro" id="IPR036986">
    <property type="entry name" value="S4_RNA-bd_sf"/>
</dbReference>
<name>A0A448ZZD8_METSV</name>
<dbReference type="EMBL" id="LR214939">
    <property type="protein sequence ID" value="VEU56592.1"/>
    <property type="molecule type" value="Genomic_DNA"/>
</dbReference>
<keyword evidence="1" id="KW-0694">RNA-binding</keyword>
<reference evidence="2" key="1">
    <citation type="submission" date="2019-01" db="EMBL/GenBank/DDBJ databases">
        <authorList>
            <consortium name="Pathogen Informatics"/>
        </authorList>
    </citation>
    <scope>NUCLEOTIDE SEQUENCE [LARGE SCALE GENOMIC DNA]</scope>
    <source>
        <strain evidence="2">NCTC10113</strain>
    </source>
</reference>
<dbReference type="GO" id="GO:0003723">
    <property type="term" value="F:RNA binding"/>
    <property type="evidence" value="ECO:0007669"/>
    <property type="project" value="UniProtKB-KW"/>
</dbReference>
<dbReference type="Pfam" id="PF13275">
    <property type="entry name" value="S4_2"/>
    <property type="match status" value="1"/>
</dbReference>
<proteinExistence type="predicted"/>
<protein>
    <submittedName>
        <fullName evidence="2">S4-like RNA-binding protein</fullName>
    </submittedName>
</protein>
<keyword evidence="2" id="KW-0614">Plasmid</keyword>
<accession>A0A448ZZD8</accession>
<dbReference type="PROSITE" id="PS50889">
    <property type="entry name" value="S4"/>
    <property type="match status" value="1"/>
</dbReference>
<evidence type="ECO:0000313" key="2">
    <source>
        <dbReference type="EMBL" id="VEU56592.1"/>
    </source>
</evidence>
<organism evidence="2">
    <name type="scientific">Metamycoplasma salivarium</name>
    <name type="common">Mycoplasma salivarium</name>
    <dbReference type="NCBI Taxonomy" id="2124"/>
    <lineage>
        <taxon>Bacteria</taxon>
        <taxon>Bacillati</taxon>
        <taxon>Mycoplasmatota</taxon>
        <taxon>Mycoplasmoidales</taxon>
        <taxon>Metamycoplasmataceae</taxon>
        <taxon>Metamycoplasma</taxon>
    </lineage>
</organism>